<dbReference type="GO" id="GO:0051015">
    <property type="term" value="F:actin filament binding"/>
    <property type="evidence" value="ECO:0007669"/>
    <property type="project" value="TreeGrafter"/>
</dbReference>
<dbReference type="AlphaFoldDB" id="A0A815ZN00"/>
<keyword evidence="4" id="KW-0175">Coiled coil</keyword>
<dbReference type="PANTHER" id="PTHR13140">
    <property type="entry name" value="MYOSIN"/>
    <property type="match status" value="1"/>
</dbReference>
<keyword evidence="7 8" id="KW-0009">Actin-binding</keyword>
<dbReference type="GO" id="GO:0016020">
    <property type="term" value="C:membrane"/>
    <property type="evidence" value="ECO:0007669"/>
    <property type="project" value="TreeGrafter"/>
</dbReference>
<comment type="similarity">
    <text evidence="1 8">Belongs to the TRAFAC class myosin-kinesin ATPase superfamily. Myosin family.</text>
</comment>
<dbReference type="Proteomes" id="UP000663854">
    <property type="component" value="Unassembled WGS sequence"/>
</dbReference>
<comment type="caution">
    <text evidence="8">Lacks conserved residue(s) required for the propagation of feature annotation.</text>
</comment>
<evidence type="ECO:0000256" key="3">
    <source>
        <dbReference type="ARBA" id="ARBA00022840"/>
    </source>
</evidence>
<keyword evidence="5 8" id="KW-0518">Myosin</keyword>
<evidence type="ECO:0000256" key="4">
    <source>
        <dbReference type="ARBA" id="ARBA00023054"/>
    </source>
</evidence>
<keyword evidence="12" id="KW-1185">Reference proteome</keyword>
<protein>
    <recommendedName>
        <fullName evidence="9">Myosin motor domain-containing protein</fullName>
    </recommendedName>
</protein>
<dbReference type="PANTHER" id="PTHR13140:SF857">
    <property type="entry name" value="MYOSIN-11"/>
    <property type="match status" value="1"/>
</dbReference>
<dbReference type="GO" id="GO:0005737">
    <property type="term" value="C:cytoplasm"/>
    <property type="evidence" value="ECO:0007669"/>
    <property type="project" value="TreeGrafter"/>
</dbReference>
<evidence type="ECO:0000259" key="9">
    <source>
        <dbReference type="PROSITE" id="PS51456"/>
    </source>
</evidence>
<keyword evidence="3" id="KW-0067">ATP-binding</keyword>
<proteinExistence type="inferred from homology"/>
<evidence type="ECO:0000256" key="7">
    <source>
        <dbReference type="ARBA" id="ARBA00023203"/>
    </source>
</evidence>
<evidence type="ECO:0000256" key="2">
    <source>
        <dbReference type="ARBA" id="ARBA00022741"/>
    </source>
</evidence>
<evidence type="ECO:0000256" key="6">
    <source>
        <dbReference type="ARBA" id="ARBA00023175"/>
    </source>
</evidence>
<name>A0A815ZN00_9BILA</name>
<dbReference type="InterPro" id="IPR027417">
    <property type="entry name" value="P-loop_NTPase"/>
</dbReference>
<evidence type="ECO:0000313" key="10">
    <source>
        <dbReference type="EMBL" id="CAF1323720.1"/>
    </source>
</evidence>
<gene>
    <name evidence="11" type="ORF">JXQ802_LOCUS46868</name>
    <name evidence="10" type="ORF">PYM288_LOCUS31048</name>
</gene>
<evidence type="ECO:0000256" key="5">
    <source>
        <dbReference type="ARBA" id="ARBA00023123"/>
    </source>
</evidence>
<evidence type="ECO:0000313" key="11">
    <source>
        <dbReference type="EMBL" id="CAF1587356.1"/>
    </source>
</evidence>
<dbReference type="PROSITE" id="PS51456">
    <property type="entry name" value="MYOSIN_MOTOR"/>
    <property type="match status" value="1"/>
</dbReference>
<sequence length="188" mass="21997">MLAECQQRKADDLITTYYNHKKKREQMSPHIFAITDDVYRLILQNRKDQSILCTDESGAGKTENTKEVIQYLAYIAAAPKSSQRFICEGELEVQIVQVNTILEDNNKNFSFFCAKAFGNAKTVKNENSSRFSKFIRINFDISNFITDASIERYSLEKSRKIYQAKEERIFHIFYHLLHGANTKMIRRF</sequence>
<dbReference type="EMBL" id="CAJNOL010004402">
    <property type="protein sequence ID" value="CAF1587356.1"/>
    <property type="molecule type" value="Genomic_DNA"/>
</dbReference>
<accession>A0A815ZN00</accession>
<comment type="caution">
    <text evidence="11">The sequence shown here is derived from an EMBL/GenBank/DDBJ whole genome shotgun (WGS) entry which is preliminary data.</text>
</comment>
<dbReference type="GO" id="GO:0016459">
    <property type="term" value="C:myosin complex"/>
    <property type="evidence" value="ECO:0007669"/>
    <property type="project" value="UniProtKB-KW"/>
</dbReference>
<dbReference type="InterPro" id="IPR036961">
    <property type="entry name" value="Kinesin_motor_dom_sf"/>
</dbReference>
<keyword evidence="6" id="KW-0505">Motor protein</keyword>
<feature type="domain" description="Myosin motor" evidence="9">
    <location>
        <begin position="1"/>
        <end position="188"/>
    </location>
</feature>
<reference evidence="11" key="1">
    <citation type="submission" date="2021-02" db="EMBL/GenBank/DDBJ databases">
        <authorList>
            <person name="Nowell W R."/>
        </authorList>
    </citation>
    <scope>NUCLEOTIDE SEQUENCE</scope>
</reference>
<dbReference type="GO" id="GO:0000146">
    <property type="term" value="F:microfilament motor activity"/>
    <property type="evidence" value="ECO:0007669"/>
    <property type="project" value="TreeGrafter"/>
</dbReference>
<organism evidence="11 12">
    <name type="scientific">Rotaria sordida</name>
    <dbReference type="NCBI Taxonomy" id="392033"/>
    <lineage>
        <taxon>Eukaryota</taxon>
        <taxon>Metazoa</taxon>
        <taxon>Spiralia</taxon>
        <taxon>Gnathifera</taxon>
        <taxon>Rotifera</taxon>
        <taxon>Eurotatoria</taxon>
        <taxon>Bdelloidea</taxon>
        <taxon>Philodinida</taxon>
        <taxon>Philodinidae</taxon>
        <taxon>Rotaria</taxon>
    </lineage>
</organism>
<dbReference type="SUPFAM" id="SSF52540">
    <property type="entry name" value="P-loop containing nucleoside triphosphate hydrolases"/>
    <property type="match status" value="1"/>
</dbReference>
<dbReference type="Pfam" id="PF00063">
    <property type="entry name" value="Myosin_head"/>
    <property type="match status" value="1"/>
</dbReference>
<dbReference type="GO" id="GO:0007015">
    <property type="term" value="P:actin filament organization"/>
    <property type="evidence" value="ECO:0007669"/>
    <property type="project" value="TreeGrafter"/>
</dbReference>
<dbReference type="PRINTS" id="PR00193">
    <property type="entry name" value="MYOSINHEAVY"/>
</dbReference>
<evidence type="ECO:0000256" key="8">
    <source>
        <dbReference type="PROSITE-ProRule" id="PRU00782"/>
    </source>
</evidence>
<evidence type="ECO:0000256" key="1">
    <source>
        <dbReference type="ARBA" id="ARBA00008314"/>
    </source>
</evidence>
<dbReference type="GO" id="GO:0005524">
    <property type="term" value="F:ATP binding"/>
    <property type="evidence" value="ECO:0007669"/>
    <property type="project" value="UniProtKB-KW"/>
</dbReference>
<dbReference type="EMBL" id="CAJNOH010003109">
    <property type="protein sequence ID" value="CAF1323720.1"/>
    <property type="molecule type" value="Genomic_DNA"/>
</dbReference>
<evidence type="ECO:0000313" key="12">
    <source>
        <dbReference type="Proteomes" id="UP000663870"/>
    </source>
</evidence>
<dbReference type="Gene3D" id="3.40.850.10">
    <property type="entry name" value="Kinesin motor domain"/>
    <property type="match status" value="1"/>
</dbReference>
<keyword evidence="2" id="KW-0547">Nucleotide-binding</keyword>
<dbReference type="InterPro" id="IPR001609">
    <property type="entry name" value="Myosin_head_motor_dom-like"/>
</dbReference>
<dbReference type="Proteomes" id="UP000663870">
    <property type="component" value="Unassembled WGS sequence"/>
</dbReference>